<organism evidence="1 2">
    <name type="scientific">Ensete ventricosum</name>
    <name type="common">Abyssinian banana</name>
    <name type="synonym">Musa ensete</name>
    <dbReference type="NCBI Taxonomy" id="4639"/>
    <lineage>
        <taxon>Eukaryota</taxon>
        <taxon>Viridiplantae</taxon>
        <taxon>Streptophyta</taxon>
        <taxon>Embryophyta</taxon>
        <taxon>Tracheophyta</taxon>
        <taxon>Spermatophyta</taxon>
        <taxon>Magnoliopsida</taxon>
        <taxon>Liliopsida</taxon>
        <taxon>Zingiberales</taxon>
        <taxon>Musaceae</taxon>
        <taxon>Ensete</taxon>
    </lineage>
</organism>
<evidence type="ECO:0000313" key="2">
    <source>
        <dbReference type="Proteomes" id="UP000287651"/>
    </source>
</evidence>
<accession>A0A426X235</accession>
<dbReference type="AlphaFoldDB" id="A0A426X235"/>
<proteinExistence type="predicted"/>
<name>A0A426X235_ENSVE</name>
<dbReference type="EMBL" id="AMZH03028817">
    <property type="protein sequence ID" value="RRT33510.1"/>
    <property type="molecule type" value="Genomic_DNA"/>
</dbReference>
<dbReference type="Proteomes" id="UP000287651">
    <property type="component" value="Unassembled WGS sequence"/>
</dbReference>
<gene>
    <name evidence="1" type="ORF">B296_00038717</name>
</gene>
<evidence type="ECO:0000313" key="1">
    <source>
        <dbReference type="EMBL" id="RRT33510.1"/>
    </source>
</evidence>
<reference evidence="1 2" key="1">
    <citation type="journal article" date="2014" name="Agronomy (Basel)">
        <title>A Draft Genome Sequence for Ensete ventricosum, the Drought-Tolerant Tree Against Hunger.</title>
        <authorList>
            <person name="Harrison J."/>
            <person name="Moore K.A."/>
            <person name="Paszkiewicz K."/>
            <person name="Jones T."/>
            <person name="Grant M."/>
            <person name="Ambacheew D."/>
            <person name="Muzemil S."/>
            <person name="Studholme D.J."/>
        </authorList>
    </citation>
    <scope>NUCLEOTIDE SEQUENCE [LARGE SCALE GENOMIC DNA]</scope>
</reference>
<sequence>MPLPPLPLLQPSSVVAAYHCFRCPRSVKTFSSTATIQSHRHCCRSPQLLSSSSSLYHSRTSVATTSATITFVVAMLSSTSATSYSTTVTASATTVASAAAAPLAVTVLPSFAGVVAFATTVSTTVIATALCLWSPMPLSQPQPSVRTLADSKLEGDYYRGSASLEHYRGSLLQIAA</sequence>
<comment type="caution">
    <text evidence="1">The sequence shown here is derived from an EMBL/GenBank/DDBJ whole genome shotgun (WGS) entry which is preliminary data.</text>
</comment>
<protein>
    <submittedName>
        <fullName evidence="1">Uncharacterized protein</fullName>
    </submittedName>
</protein>